<sequence length="459" mass="49977">MAESTVADPLEALRVRVEASGGLPDWDAVALMREAVGRRRETDLVVAQMAARLAVRSGPGRAGIASRQGFRGVDQLIASETGGTVAEAERLRILGTALYGTPDDAPGGASVLPHLAYEAREGRLSADKFVLLREVLMRHPDARDMDGLPVDDAVRATPLGRLPLARVERMAVDKAVISPLRTVRSLVAQLEAGLTPPPTGEEQYEELYRARLATLREEANGMVRLVAMLDPLTAAPLLAALDGYMKKQFREAREDGGEDSPTPGQMRADALGWLGRHANGCRKPHDAVKTTVNIRISLADLQTGDGYGEIDGIRRPLPGALLGWYAADAELIPTVLGTRGEVLDHGHAERLFTAAQRRAIAQRDRGCAWCGAPPSFCDVHHIRYWVDGGRTDLDNGIMLCVTCHHWIHRDGWAIRFRQGSPEFIPPASIDPDQRPRPGYQARIRLDQAEMVEASRAGPP</sequence>
<keyword evidence="4" id="KW-1185">Reference proteome</keyword>
<dbReference type="RefSeq" id="WP_301130895.1">
    <property type="nucleotide sequence ID" value="NZ_JAUHPW010000001.1"/>
</dbReference>
<protein>
    <submittedName>
        <fullName evidence="3">DUF222 domain-containing protein</fullName>
    </submittedName>
</protein>
<comment type="similarity">
    <text evidence="1">Belongs to the Rv1128c/1148c/1588c/1702c/1945/3466 family.</text>
</comment>
<dbReference type="SMART" id="SM00507">
    <property type="entry name" value="HNHc"/>
    <property type="match status" value="1"/>
</dbReference>
<proteinExistence type="inferred from homology"/>
<dbReference type="Gene3D" id="1.10.30.50">
    <property type="match status" value="1"/>
</dbReference>
<dbReference type="EMBL" id="JAUHPW010000001">
    <property type="protein sequence ID" value="MDN4474481.1"/>
    <property type="molecule type" value="Genomic_DNA"/>
</dbReference>
<name>A0ABT8G5S4_9MICO</name>
<dbReference type="Proteomes" id="UP001172728">
    <property type="component" value="Unassembled WGS sequence"/>
</dbReference>
<dbReference type="Pfam" id="PF01844">
    <property type="entry name" value="HNH"/>
    <property type="match status" value="1"/>
</dbReference>
<evidence type="ECO:0000313" key="4">
    <source>
        <dbReference type="Proteomes" id="UP001172728"/>
    </source>
</evidence>
<comment type="caution">
    <text evidence="3">The sequence shown here is derived from an EMBL/GenBank/DDBJ whole genome shotgun (WGS) entry which is preliminary data.</text>
</comment>
<feature type="domain" description="HNH nuclease" evidence="2">
    <location>
        <begin position="355"/>
        <end position="405"/>
    </location>
</feature>
<reference evidence="3" key="1">
    <citation type="submission" date="2023-06" db="EMBL/GenBank/DDBJ databases">
        <title>Sysu t00192.</title>
        <authorList>
            <person name="Gao L."/>
            <person name="Fang B.-Z."/>
            <person name="Li W.-J."/>
        </authorList>
    </citation>
    <scope>NUCLEOTIDE SEQUENCE</scope>
    <source>
        <strain evidence="3">SYSU T00192</strain>
    </source>
</reference>
<dbReference type="InterPro" id="IPR003615">
    <property type="entry name" value="HNH_nuc"/>
</dbReference>
<gene>
    <name evidence="3" type="ORF">QQX09_01275</name>
</gene>
<dbReference type="Pfam" id="PF02720">
    <property type="entry name" value="DUF222"/>
    <property type="match status" value="1"/>
</dbReference>
<evidence type="ECO:0000256" key="1">
    <source>
        <dbReference type="ARBA" id="ARBA00023450"/>
    </source>
</evidence>
<dbReference type="InterPro" id="IPR002711">
    <property type="entry name" value="HNH"/>
</dbReference>
<organism evidence="3 4">
    <name type="scientific">Demequina litoralis</name>
    <dbReference type="NCBI Taxonomy" id="3051660"/>
    <lineage>
        <taxon>Bacteria</taxon>
        <taxon>Bacillati</taxon>
        <taxon>Actinomycetota</taxon>
        <taxon>Actinomycetes</taxon>
        <taxon>Micrococcales</taxon>
        <taxon>Demequinaceae</taxon>
        <taxon>Demequina</taxon>
    </lineage>
</organism>
<evidence type="ECO:0000313" key="3">
    <source>
        <dbReference type="EMBL" id="MDN4474481.1"/>
    </source>
</evidence>
<dbReference type="InterPro" id="IPR003870">
    <property type="entry name" value="DUF222"/>
</dbReference>
<evidence type="ECO:0000259" key="2">
    <source>
        <dbReference type="SMART" id="SM00507"/>
    </source>
</evidence>
<dbReference type="CDD" id="cd00085">
    <property type="entry name" value="HNHc"/>
    <property type="match status" value="1"/>
</dbReference>
<accession>A0ABT8G5S4</accession>